<evidence type="ECO:0000256" key="1">
    <source>
        <dbReference type="ARBA" id="ARBA00005336"/>
    </source>
</evidence>
<dbReference type="Pfam" id="PF01915">
    <property type="entry name" value="Glyco_hydro_3_C"/>
    <property type="match status" value="1"/>
</dbReference>
<sequence>MKNTQIAPSRVPRRIRKPMLQAASIICFSITQTVTAQNDYLDTSLSFEQRVDDLVQKMTLEEKILTVSHSRKRLDRLDIGYQICGEALHGYVGPVRQPATVFPQCIGLGATWNPPLVKQIGNVISDEIRAMYHHGTAENWGKKAPLFLMAPDINIARDPRWGRTQETYSEDPFMLSQFAAAYVQGMQGEHEKYLKVVCAPKHFVANNEEHNRFSADPQISEKDLREYYLPAFKAAVTEGKSRSIMTAYNALNGVPCVANSWLQNDVLKGDWGFTGFTLPDFGSPLWMIEGESWAAHKGHGYAKNKVESAWLCMNAGLDYDVFSPVYENHLKEAIELEKVSMERVDDAVRRCLLARFELGEFDPDEMVPFTKIPFSVVASEPHKELSMEAARQSMVLLQNRANKEGKKLLPLDASQLKKVAIIGPNADKVNYGNYSGFSKTPVTALNGLRNYLQKHDVSVDFVKWDKKVTAEPILQEFISLLGPDGVPSWRSQVFANENYSGKPQLEYWEKSMDISWNKDFGPRTEIKSPQYSAIWTTTLMPPKAGQYLIELTYTGGLTVDLDGQRVMSDWYLNAKERKQIVPVALEANKATEIVVKFKSDQINDRVKIAWVLPGEQSSDAGSELEAAQSADAVIAIMGMTTAFEGEGKDRSAPGLPDDQINVLKEVLAANPNTIVVLENGSSVESQWLADNAPAILEAWYPGERGGDAIAETIFGDNNPAGCLPITFAKSWNDLPAFDDYKVSNGRTYMHFKHEPLFAFGHGLSYTEFKLDNFDLAKDLYDKNSNILVSFDVTNTGNRIGDKVVQLYVRDNLSENNPKRRLKAFSRVAKIKPGETRPVTLEFNSSELAYWNDSAKQFEVSSGEYLLELAESSAKIVNTKPIKIK</sequence>
<dbReference type="SUPFAM" id="SSF56988">
    <property type="entry name" value="Anthrax protective antigen"/>
    <property type="match status" value="1"/>
</dbReference>
<dbReference type="PROSITE" id="PS51820">
    <property type="entry name" value="PA14"/>
    <property type="match status" value="1"/>
</dbReference>
<dbReference type="PRINTS" id="PR00133">
    <property type="entry name" value="GLHYDRLASE3"/>
</dbReference>
<dbReference type="Gene3D" id="3.40.50.1700">
    <property type="entry name" value="Glycoside hydrolase family 3 C-terminal domain"/>
    <property type="match status" value="2"/>
</dbReference>
<evidence type="ECO:0000256" key="3">
    <source>
        <dbReference type="ARBA" id="ARBA00022801"/>
    </source>
</evidence>
<dbReference type="InterPro" id="IPR001764">
    <property type="entry name" value="Glyco_hydro_3_N"/>
</dbReference>
<keyword evidence="6" id="KW-1185">Reference proteome</keyword>
<dbReference type="InterPro" id="IPR002772">
    <property type="entry name" value="Glyco_hydro_3_C"/>
</dbReference>
<dbReference type="Gene3D" id="3.20.20.300">
    <property type="entry name" value="Glycoside hydrolase, family 3, N-terminal domain"/>
    <property type="match status" value="1"/>
</dbReference>
<keyword evidence="3 5" id="KW-0378">Hydrolase</keyword>
<dbReference type="GO" id="GO:0046556">
    <property type="term" value="F:alpha-L-arabinofuranosidase activity"/>
    <property type="evidence" value="ECO:0007669"/>
    <property type="project" value="TreeGrafter"/>
</dbReference>
<dbReference type="Pfam" id="PF14310">
    <property type="entry name" value="Fn3-like"/>
    <property type="match status" value="1"/>
</dbReference>
<dbReference type="EMBL" id="JAENIM010000045">
    <property type="protein sequence ID" value="MBK1792477.1"/>
    <property type="molecule type" value="Genomic_DNA"/>
</dbReference>
<comment type="caution">
    <text evidence="5">The sequence shown here is derived from an EMBL/GenBank/DDBJ whole genome shotgun (WGS) entry which is preliminary data.</text>
</comment>
<dbReference type="InterPro" id="IPR036962">
    <property type="entry name" value="Glyco_hydro_3_N_sf"/>
</dbReference>
<dbReference type="Pfam" id="PF07691">
    <property type="entry name" value="PA14"/>
    <property type="match status" value="1"/>
</dbReference>
<dbReference type="PANTHER" id="PTHR42721">
    <property type="entry name" value="SUGAR HYDROLASE-RELATED"/>
    <property type="match status" value="1"/>
</dbReference>
<dbReference type="PANTHER" id="PTHR42721:SF3">
    <property type="entry name" value="BETA-D-XYLOSIDASE 5-RELATED"/>
    <property type="match status" value="1"/>
</dbReference>
<accession>A0A8J7MG88</accession>
<evidence type="ECO:0000313" key="6">
    <source>
        <dbReference type="Proteomes" id="UP000624703"/>
    </source>
</evidence>
<dbReference type="AlphaFoldDB" id="A0A8J7MG88"/>
<dbReference type="InterPro" id="IPR017853">
    <property type="entry name" value="GH"/>
</dbReference>
<dbReference type="InterPro" id="IPR026891">
    <property type="entry name" value="Fn3-like"/>
</dbReference>
<gene>
    <name evidence="5" type="ORF">JIN82_15035</name>
</gene>
<dbReference type="Gene3D" id="2.60.40.10">
    <property type="entry name" value="Immunoglobulins"/>
    <property type="match status" value="1"/>
</dbReference>
<dbReference type="GO" id="GO:0045493">
    <property type="term" value="P:xylan catabolic process"/>
    <property type="evidence" value="ECO:0007669"/>
    <property type="project" value="InterPro"/>
</dbReference>
<protein>
    <submittedName>
        <fullName evidence="5">Glycoside hydrolase family 3 C-terminal domain-containing protein</fullName>
    </submittedName>
</protein>
<dbReference type="InterPro" id="IPR037524">
    <property type="entry name" value="PA14/GLEYA"/>
</dbReference>
<name>A0A8J7MG88_9BACT</name>
<dbReference type="SUPFAM" id="SSF52279">
    <property type="entry name" value="Beta-D-glucan exohydrolase, C-terminal domain"/>
    <property type="match status" value="1"/>
</dbReference>
<evidence type="ECO:0000259" key="4">
    <source>
        <dbReference type="PROSITE" id="PS51820"/>
    </source>
</evidence>
<dbReference type="InterPro" id="IPR013783">
    <property type="entry name" value="Ig-like_fold"/>
</dbReference>
<dbReference type="SMART" id="SM01217">
    <property type="entry name" value="Fn3_like"/>
    <property type="match status" value="1"/>
</dbReference>
<keyword evidence="2" id="KW-0732">Signal</keyword>
<dbReference type="RefSeq" id="WP_200312486.1">
    <property type="nucleotide sequence ID" value="NZ_JAENIM010000045.1"/>
</dbReference>
<dbReference type="GO" id="GO:0009044">
    <property type="term" value="F:xylan 1,4-beta-xylosidase activity"/>
    <property type="evidence" value="ECO:0007669"/>
    <property type="project" value="InterPro"/>
</dbReference>
<reference evidence="5" key="1">
    <citation type="submission" date="2021-01" db="EMBL/GenBank/DDBJ databases">
        <title>Modified the classification status of verrucomicrobia.</title>
        <authorList>
            <person name="Feng X."/>
        </authorList>
    </citation>
    <scope>NUCLEOTIDE SEQUENCE</scope>
    <source>
        <strain evidence="5">_KCTC 22039</strain>
    </source>
</reference>
<organism evidence="5 6">
    <name type="scientific">Persicirhabdus sediminis</name>
    <dbReference type="NCBI Taxonomy" id="454144"/>
    <lineage>
        <taxon>Bacteria</taxon>
        <taxon>Pseudomonadati</taxon>
        <taxon>Verrucomicrobiota</taxon>
        <taxon>Verrucomicrobiia</taxon>
        <taxon>Verrucomicrobiales</taxon>
        <taxon>Verrucomicrobiaceae</taxon>
        <taxon>Persicirhabdus</taxon>
    </lineage>
</organism>
<dbReference type="InterPro" id="IPR044993">
    <property type="entry name" value="BXL"/>
</dbReference>
<dbReference type="SUPFAM" id="SSF51445">
    <property type="entry name" value="(Trans)glycosidases"/>
    <property type="match status" value="1"/>
</dbReference>
<dbReference type="Proteomes" id="UP000624703">
    <property type="component" value="Unassembled WGS sequence"/>
</dbReference>
<evidence type="ECO:0000256" key="2">
    <source>
        <dbReference type="ARBA" id="ARBA00022729"/>
    </source>
</evidence>
<proteinExistence type="inferred from homology"/>
<evidence type="ECO:0000313" key="5">
    <source>
        <dbReference type="EMBL" id="MBK1792477.1"/>
    </source>
</evidence>
<comment type="similarity">
    <text evidence="1">Belongs to the glycosyl hydrolase 3 family.</text>
</comment>
<dbReference type="InterPro" id="IPR036881">
    <property type="entry name" value="Glyco_hydro_3_C_sf"/>
</dbReference>
<dbReference type="InterPro" id="IPR011658">
    <property type="entry name" value="PA14_dom"/>
</dbReference>
<feature type="domain" description="PA14" evidence="4">
    <location>
        <begin position="484"/>
        <end position="627"/>
    </location>
</feature>
<dbReference type="GO" id="GO:0031222">
    <property type="term" value="P:arabinan catabolic process"/>
    <property type="evidence" value="ECO:0007669"/>
    <property type="project" value="TreeGrafter"/>
</dbReference>
<dbReference type="Pfam" id="PF00933">
    <property type="entry name" value="Glyco_hydro_3"/>
    <property type="match status" value="1"/>
</dbReference>